<evidence type="ECO:0000313" key="4">
    <source>
        <dbReference type="EMBL" id="KRM40600.1"/>
    </source>
</evidence>
<feature type="region of interest" description="Disordered" evidence="2">
    <location>
        <begin position="279"/>
        <end position="303"/>
    </location>
</feature>
<dbReference type="Gene3D" id="3.30.1600.10">
    <property type="entry name" value="SIR2/SIRT2 'Small Domain"/>
    <property type="match status" value="1"/>
</dbReference>
<dbReference type="PATRIC" id="fig|1423754.3.peg.429"/>
<dbReference type="SUPFAM" id="SSF51182">
    <property type="entry name" value="RmlC-like cupins"/>
    <property type="match status" value="1"/>
</dbReference>
<comment type="caution">
    <text evidence="4">The sequence shown here is derived from an EMBL/GenBank/DDBJ whole genome shotgun (WGS) entry which is preliminary data.</text>
</comment>
<dbReference type="GO" id="GO:0016740">
    <property type="term" value="F:transferase activity"/>
    <property type="evidence" value="ECO:0007669"/>
    <property type="project" value="UniProtKB-KW"/>
</dbReference>
<dbReference type="RefSeq" id="WP_201778984.1">
    <property type="nucleotide sequence ID" value="NZ_AZGI01000014.1"/>
</dbReference>
<dbReference type="STRING" id="1423754.FC39_GL000416"/>
<dbReference type="Gene3D" id="2.60.120.10">
    <property type="entry name" value="Jelly Rolls"/>
    <property type="match status" value="1"/>
</dbReference>
<dbReference type="Proteomes" id="UP000051223">
    <property type="component" value="Unassembled WGS sequence"/>
</dbReference>
<evidence type="ECO:0000259" key="3">
    <source>
        <dbReference type="Pfam" id="PF06172"/>
    </source>
</evidence>
<feature type="compositionally biased region" description="Basic and acidic residues" evidence="2">
    <location>
        <begin position="287"/>
        <end position="303"/>
    </location>
</feature>
<evidence type="ECO:0000313" key="5">
    <source>
        <dbReference type="Proteomes" id="UP000051223"/>
    </source>
</evidence>
<feature type="domain" description="DUF985" evidence="3">
    <location>
        <begin position="326"/>
        <end position="400"/>
    </location>
</feature>
<evidence type="ECO:0000256" key="2">
    <source>
        <dbReference type="SAM" id="MobiDB-lite"/>
    </source>
</evidence>
<dbReference type="AlphaFoldDB" id="A0A0R1YDE6"/>
<dbReference type="eggNOG" id="COG0846">
    <property type="taxonomic scope" value="Bacteria"/>
</dbReference>
<accession>A0A0R1YDE6</accession>
<dbReference type="InterPro" id="IPR014710">
    <property type="entry name" value="RmlC-like_jellyroll"/>
</dbReference>
<gene>
    <name evidence="4" type="ORF">FC39_GL000416</name>
</gene>
<dbReference type="InterPro" id="IPR009327">
    <property type="entry name" value="Cupin_DUF985"/>
</dbReference>
<name>A0A0R1YDE6_9LACO</name>
<proteinExistence type="predicted"/>
<dbReference type="InterPro" id="IPR026591">
    <property type="entry name" value="Sirtuin_cat_small_dom_sf"/>
</dbReference>
<dbReference type="InterPro" id="IPR029035">
    <property type="entry name" value="DHS-like_NAD/FAD-binding_dom"/>
</dbReference>
<dbReference type="Pfam" id="PF06172">
    <property type="entry name" value="Cupin_5"/>
    <property type="match status" value="1"/>
</dbReference>
<evidence type="ECO:0000256" key="1">
    <source>
        <dbReference type="ARBA" id="ARBA00022679"/>
    </source>
</evidence>
<reference evidence="4 5" key="1">
    <citation type="journal article" date="2015" name="Genome Announc.">
        <title>Expanding the biotechnology potential of lactobacilli through comparative genomics of 213 strains and associated genera.</title>
        <authorList>
            <person name="Sun Z."/>
            <person name="Harris H.M."/>
            <person name="McCann A."/>
            <person name="Guo C."/>
            <person name="Argimon S."/>
            <person name="Zhang W."/>
            <person name="Yang X."/>
            <person name="Jeffery I.B."/>
            <person name="Cooney J.C."/>
            <person name="Kagawa T.F."/>
            <person name="Liu W."/>
            <person name="Song Y."/>
            <person name="Salvetti E."/>
            <person name="Wrobel A."/>
            <person name="Rasinkangas P."/>
            <person name="Parkhill J."/>
            <person name="Rea M.C."/>
            <person name="O'Sullivan O."/>
            <person name="Ritari J."/>
            <person name="Douillard F.P."/>
            <person name="Paul Ross R."/>
            <person name="Yang R."/>
            <person name="Briner A.E."/>
            <person name="Felis G.E."/>
            <person name="de Vos W.M."/>
            <person name="Barrangou R."/>
            <person name="Klaenhammer T.R."/>
            <person name="Caufield P.W."/>
            <person name="Cui Y."/>
            <person name="Zhang H."/>
            <person name="O'Toole P.W."/>
        </authorList>
    </citation>
    <scope>NUCLEOTIDE SEQUENCE [LARGE SCALE GENOMIC DNA]</scope>
    <source>
        <strain evidence="4 5">DSM 5661</strain>
    </source>
</reference>
<dbReference type="InterPro" id="IPR011051">
    <property type="entry name" value="RmlC_Cupin_sf"/>
</dbReference>
<organism evidence="4 5">
    <name type="scientific">Lactobacillus hamsteri DSM 5661 = JCM 6256</name>
    <dbReference type="NCBI Taxonomy" id="1423754"/>
    <lineage>
        <taxon>Bacteria</taxon>
        <taxon>Bacillati</taxon>
        <taxon>Bacillota</taxon>
        <taxon>Bacilli</taxon>
        <taxon>Lactobacillales</taxon>
        <taxon>Lactobacillaceae</taxon>
        <taxon>Lactobacillus</taxon>
    </lineage>
</organism>
<sequence length="444" mass="50194">MTKKAVKLAHEWLENADAILVTASNGFSISEGYNLFANDKKLREVIGEDIVEKYHLPNLIMAGNFQYPSPVEHWRVLARIGEYYFNNYEESPYMSDLKEIIGNKPYFIWTSNTEHHFDLAGLHNTLEVEGNSLEAVCSKHPDEHGIFPLSSKIHEIYEKDQAGTLTEDDLPVCDKCGAPLEPNIIGDDFQINKERLNKFQEFIEKYEDKNLLVLELGIGPRNQMIKAPSMQLVAADKNSHYITINKGELLIPDQIKDRSIGFSSSIGLAFKELLTGKSNGSTTVGPEKVKPKPELSPEEKAKQEEEMQIFYPNYMVDTPTRPGTFPMYLTIDKDHPSHLHTVEYGQSWMYNYGDAAIAHCFTQEGQYYQVKLGLNKENGEVHGFYTDPGTFVAIESSDSNGVGFSQISTDIPTNANGAIMVPRLDKFLQLFPDQRELIERLAVK</sequence>
<keyword evidence="1" id="KW-0808">Transferase</keyword>
<protein>
    <submittedName>
        <fullName evidence="4">Sir2 silent information regulator family NAD-dependent deacetylase</fullName>
    </submittedName>
</protein>
<dbReference type="EMBL" id="AZGI01000014">
    <property type="protein sequence ID" value="KRM40600.1"/>
    <property type="molecule type" value="Genomic_DNA"/>
</dbReference>
<keyword evidence="5" id="KW-1185">Reference proteome</keyword>
<dbReference type="SUPFAM" id="SSF52467">
    <property type="entry name" value="DHS-like NAD/FAD-binding domain"/>
    <property type="match status" value="1"/>
</dbReference>
<dbReference type="Gene3D" id="3.40.50.1220">
    <property type="entry name" value="TPP-binding domain"/>
    <property type="match status" value="1"/>
</dbReference>